<keyword evidence="2" id="KW-1185">Reference proteome</keyword>
<evidence type="ECO:0000313" key="2">
    <source>
        <dbReference type="Proteomes" id="UP001596500"/>
    </source>
</evidence>
<comment type="caution">
    <text evidence="1">The sequence shown here is derived from an EMBL/GenBank/DDBJ whole genome shotgun (WGS) entry which is preliminary data.</text>
</comment>
<proteinExistence type="predicted"/>
<name>A0ABW2RLD2_9BACL</name>
<dbReference type="Proteomes" id="UP001596500">
    <property type="component" value="Unassembled WGS sequence"/>
</dbReference>
<organism evidence="1 2">
    <name type="scientific">Laceyella putida</name>
    <dbReference type="NCBI Taxonomy" id="110101"/>
    <lineage>
        <taxon>Bacteria</taxon>
        <taxon>Bacillati</taxon>
        <taxon>Bacillota</taxon>
        <taxon>Bacilli</taxon>
        <taxon>Bacillales</taxon>
        <taxon>Thermoactinomycetaceae</taxon>
        <taxon>Laceyella</taxon>
    </lineage>
</organism>
<accession>A0ABW2RLD2</accession>
<gene>
    <name evidence="1" type="ORF">ACFQNG_10145</name>
</gene>
<evidence type="ECO:0000313" key="1">
    <source>
        <dbReference type="EMBL" id="MFC7441512.1"/>
    </source>
</evidence>
<dbReference type="RefSeq" id="WP_379864812.1">
    <property type="nucleotide sequence ID" value="NZ_JBHTBW010000025.1"/>
</dbReference>
<sequence>MKSHEKKAFAAANEVKALAEQRTGLQLPFAQGATWYMTGGPHGWAGSDRPYSSMDLSGGDQKVVAARSGNVYTMCSNNLGWIRVVHDNGYSTDYYHLWDNIKPADGTRMPARSSVTPAPMSPVVVARTGAMSISPSSITAVMCRYMKKR</sequence>
<dbReference type="InterPro" id="IPR011055">
    <property type="entry name" value="Dup_hybrid_motif"/>
</dbReference>
<reference evidence="2" key="1">
    <citation type="journal article" date="2019" name="Int. J. Syst. Evol. Microbiol.">
        <title>The Global Catalogue of Microorganisms (GCM) 10K type strain sequencing project: providing services to taxonomists for standard genome sequencing and annotation.</title>
        <authorList>
            <consortium name="The Broad Institute Genomics Platform"/>
            <consortium name="The Broad Institute Genome Sequencing Center for Infectious Disease"/>
            <person name="Wu L."/>
            <person name="Ma J."/>
        </authorList>
    </citation>
    <scope>NUCLEOTIDE SEQUENCE [LARGE SCALE GENOMIC DNA]</scope>
    <source>
        <strain evidence="2">CGMCC 1.12942</strain>
    </source>
</reference>
<dbReference type="EMBL" id="JBHTBW010000025">
    <property type="protein sequence ID" value="MFC7441512.1"/>
    <property type="molecule type" value="Genomic_DNA"/>
</dbReference>
<protein>
    <submittedName>
        <fullName evidence="1">Uncharacterized protein</fullName>
    </submittedName>
</protein>
<dbReference type="Gene3D" id="2.70.70.10">
    <property type="entry name" value="Glucose Permease (Domain IIA)"/>
    <property type="match status" value="1"/>
</dbReference>